<dbReference type="AlphaFoldDB" id="A0A2K1PAM1"/>
<keyword evidence="8" id="KW-1185">Reference proteome</keyword>
<evidence type="ECO:0000256" key="4">
    <source>
        <dbReference type="HAMAP-Rule" id="MF_00636"/>
    </source>
</evidence>
<dbReference type="Proteomes" id="UP000236199">
    <property type="component" value="Unassembled WGS sequence"/>
</dbReference>
<feature type="binding site" evidence="4">
    <location>
        <begin position="15"/>
        <end position="22"/>
    </location>
    <ligand>
        <name>ATP</name>
        <dbReference type="ChEBI" id="CHEBI:30616"/>
    </ligand>
</feature>
<feature type="binding site" evidence="4">
    <location>
        <begin position="64"/>
        <end position="67"/>
    </location>
    <ligand>
        <name>GTP</name>
        <dbReference type="ChEBI" id="CHEBI:37565"/>
    </ligand>
</feature>
<dbReference type="InterPro" id="IPR053930">
    <property type="entry name" value="RapZ-like_N"/>
</dbReference>
<dbReference type="Pfam" id="PF03668">
    <property type="entry name" value="RapZ-like_N"/>
    <property type="match status" value="1"/>
</dbReference>
<name>A0A2K1PAM1_9BACT</name>
<dbReference type="InterPro" id="IPR053931">
    <property type="entry name" value="RapZ_C"/>
</dbReference>
<dbReference type="GO" id="GO:0005524">
    <property type="term" value="F:ATP binding"/>
    <property type="evidence" value="ECO:0007669"/>
    <property type="project" value="UniProtKB-UniRule"/>
</dbReference>
<dbReference type="SUPFAM" id="SSF52540">
    <property type="entry name" value="P-loop containing nucleoside triphosphate hydrolases"/>
    <property type="match status" value="1"/>
</dbReference>
<dbReference type="InterPro" id="IPR027417">
    <property type="entry name" value="P-loop_NTPase"/>
</dbReference>
<evidence type="ECO:0000259" key="6">
    <source>
        <dbReference type="Pfam" id="PF22740"/>
    </source>
</evidence>
<dbReference type="Gene3D" id="3.40.50.300">
    <property type="entry name" value="P-loop containing nucleotide triphosphate hydrolases"/>
    <property type="match status" value="1"/>
</dbReference>
<accession>A0A2K1PAM1</accession>
<dbReference type="PIRSF" id="PIRSF005052">
    <property type="entry name" value="P-loopkin"/>
    <property type="match status" value="1"/>
</dbReference>
<reference evidence="7 8" key="1">
    <citation type="submission" date="2013-12" db="EMBL/GenBank/DDBJ databases">
        <title>Comparative genomics of Petrotoga isolates.</title>
        <authorList>
            <person name="Nesbo C.L."/>
            <person name="Charchuk R."/>
            <person name="Chow K."/>
        </authorList>
    </citation>
    <scope>NUCLEOTIDE SEQUENCE [LARGE SCALE GENOMIC DNA]</scope>
    <source>
        <strain evidence="7 8">DSM 10691</strain>
    </source>
</reference>
<dbReference type="PANTHER" id="PTHR30448">
    <property type="entry name" value="RNASE ADAPTER PROTEIN RAPZ"/>
    <property type="match status" value="1"/>
</dbReference>
<dbReference type="OrthoDB" id="9784461at2"/>
<dbReference type="Pfam" id="PF22740">
    <property type="entry name" value="PapZ_C"/>
    <property type="match status" value="1"/>
</dbReference>
<keyword evidence="2 4" id="KW-0067">ATP-binding</keyword>
<dbReference type="NCBIfam" id="NF003828">
    <property type="entry name" value="PRK05416.1"/>
    <property type="match status" value="1"/>
</dbReference>
<evidence type="ECO:0000259" key="5">
    <source>
        <dbReference type="Pfam" id="PF03668"/>
    </source>
</evidence>
<feature type="domain" description="RapZ C-terminal" evidence="6">
    <location>
        <begin position="167"/>
        <end position="286"/>
    </location>
</feature>
<evidence type="ECO:0000313" key="7">
    <source>
        <dbReference type="EMBL" id="PNR99842.1"/>
    </source>
</evidence>
<dbReference type="InterPro" id="IPR005337">
    <property type="entry name" value="RapZ-like"/>
</dbReference>
<dbReference type="PANTHER" id="PTHR30448:SF0">
    <property type="entry name" value="RNASE ADAPTER PROTEIN RAPZ"/>
    <property type="match status" value="1"/>
</dbReference>
<comment type="caution">
    <text evidence="7">The sequence shown here is derived from an EMBL/GenBank/DDBJ whole genome shotgun (WGS) entry which is preliminary data.</text>
</comment>
<protein>
    <submittedName>
        <fullName evidence="7">Nucleotide-binding protein</fullName>
    </submittedName>
</protein>
<gene>
    <name evidence="7" type="ORF">X928_06105</name>
</gene>
<feature type="domain" description="RapZ-like N-terminal" evidence="5">
    <location>
        <begin position="10"/>
        <end position="159"/>
    </location>
</feature>
<keyword evidence="1 4" id="KW-0547">Nucleotide-binding</keyword>
<evidence type="ECO:0000313" key="8">
    <source>
        <dbReference type="Proteomes" id="UP000236199"/>
    </source>
</evidence>
<evidence type="ECO:0000256" key="1">
    <source>
        <dbReference type="ARBA" id="ARBA00022741"/>
    </source>
</evidence>
<proteinExistence type="inferred from homology"/>
<dbReference type="HAMAP" id="MF_00636">
    <property type="entry name" value="RapZ_like"/>
    <property type="match status" value="1"/>
</dbReference>
<dbReference type="EMBL" id="AZRM01000027">
    <property type="protein sequence ID" value="PNR99842.1"/>
    <property type="molecule type" value="Genomic_DNA"/>
</dbReference>
<organism evidence="7 8">
    <name type="scientific">Petrotoga miotherma DSM 10691</name>
    <dbReference type="NCBI Taxonomy" id="1434326"/>
    <lineage>
        <taxon>Bacteria</taxon>
        <taxon>Thermotogati</taxon>
        <taxon>Thermotogota</taxon>
        <taxon>Thermotogae</taxon>
        <taxon>Petrotogales</taxon>
        <taxon>Petrotogaceae</taxon>
        <taxon>Petrotoga</taxon>
    </lineage>
</organism>
<evidence type="ECO:0000256" key="3">
    <source>
        <dbReference type="ARBA" id="ARBA00023134"/>
    </source>
</evidence>
<keyword evidence="3 4" id="KW-0342">GTP-binding</keyword>
<sequence length="287" mass="33300">MIILQTKPTVFIITGLSGAGKTLLLQSLEDEGYYTVDNIPPHLIEHFLNILCTSNVKKLAIVSDIRWKNPDKLNELFKNVESLAKCNMEIHKVFLKADKSELINRYKKTRRTHPLGLSLENAIDEEMKVMSEIESSCDIVIDTSSTEPTEFKKRFFQMIKEDMKKLKLNFISFGFKNGIPQISDYVFDVRYLPNPFYFPEMYELTGLDLKVIEFLEKFKETHETVEKIANLAKFIQDKYSESGRIEAYFCIGCTGGQHRSVYVAQKVYEILKNEGREVSIDHRDIER</sequence>
<evidence type="ECO:0000256" key="2">
    <source>
        <dbReference type="ARBA" id="ARBA00022840"/>
    </source>
</evidence>
<dbReference type="GO" id="GO:0005525">
    <property type="term" value="F:GTP binding"/>
    <property type="evidence" value="ECO:0007669"/>
    <property type="project" value="UniProtKB-UniRule"/>
</dbReference>